<organism evidence="2 3">
    <name type="scientific">Ambrosia artemisiifolia</name>
    <name type="common">Common ragweed</name>
    <dbReference type="NCBI Taxonomy" id="4212"/>
    <lineage>
        <taxon>Eukaryota</taxon>
        <taxon>Viridiplantae</taxon>
        <taxon>Streptophyta</taxon>
        <taxon>Embryophyta</taxon>
        <taxon>Tracheophyta</taxon>
        <taxon>Spermatophyta</taxon>
        <taxon>Magnoliopsida</taxon>
        <taxon>eudicotyledons</taxon>
        <taxon>Gunneridae</taxon>
        <taxon>Pentapetalae</taxon>
        <taxon>asterids</taxon>
        <taxon>campanulids</taxon>
        <taxon>Asterales</taxon>
        <taxon>Asteraceae</taxon>
        <taxon>Asteroideae</taxon>
        <taxon>Heliantheae alliance</taxon>
        <taxon>Heliantheae</taxon>
        <taxon>Ambrosia</taxon>
    </lineage>
</organism>
<dbReference type="PANTHER" id="PTHR34281:SF2">
    <property type="entry name" value="PROTEIN EARLY FLOWERING 3"/>
    <property type="match status" value="1"/>
</dbReference>
<dbReference type="InterPro" id="IPR039319">
    <property type="entry name" value="ELF3-like"/>
</dbReference>
<evidence type="ECO:0000313" key="2">
    <source>
        <dbReference type="EMBL" id="KAI7751079.1"/>
    </source>
</evidence>
<evidence type="ECO:0000313" key="3">
    <source>
        <dbReference type="Proteomes" id="UP001206925"/>
    </source>
</evidence>
<evidence type="ECO:0000256" key="1">
    <source>
        <dbReference type="SAM" id="MobiDB-lite"/>
    </source>
</evidence>
<feature type="compositionally biased region" description="Polar residues" evidence="1">
    <location>
        <begin position="288"/>
        <end position="308"/>
    </location>
</feature>
<feature type="region of interest" description="Disordered" evidence="1">
    <location>
        <begin position="288"/>
        <end position="379"/>
    </location>
</feature>
<accession>A0AAD5CZZ5</accession>
<feature type="compositionally biased region" description="Polar residues" evidence="1">
    <location>
        <begin position="167"/>
        <end position="177"/>
    </location>
</feature>
<gene>
    <name evidence="2" type="ORF">M8C21_012564</name>
</gene>
<dbReference type="AlphaFoldDB" id="A0AAD5CZZ5"/>
<proteinExistence type="predicted"/>
<comment type="caution">
    <text evidence="2">The sequence shown here is derived from an EMBL/GenBank/DDBJ whole genome shotgun (WGS) entry which is preliminary data.</text>
</comment>
<reference evidence="2" key="1">
    <citation type="submission" date="2022-06" db="EMBL/GenBank/DDBJ databases">
        <title>Uncovering the hologenomic basis of an extraordinary plant invasion.</title>
        <authorList>
            <person name="Bieker V.C."/>
            <person name="Martin M.D."/>
            <person name="Gilbert T."/>
            <person name="Hodgins K."/>
            <person name="Battlay P."/>
            <person name="Petersen B."/>
            <person name="Wilson J."/>
        </authorList>
    </citation>
    <scope>NUCLEOTIDE SEQUENCE</scope>
    <source>
        <strain evidence="2">AA19_3_7</strain>
        <tissue evidence="2">Leaf</tissue>
    </source>
</reference>
<feature type="compositionally biased region" description="Basic and acidic residues" evidence="1">
    <location>
        <begin position="311"/>
        <end position="322"/>
    </location>
</feature>
<feature type="compositionally biased region" description="Basic and acidic residues" evidence="1">
    <location>
        <begin position="354"/>
        <end position="364"/>
    </location>
</feature>
<feature type="compositionally biased region" description="Low complexity" evidence="1">
    <location>
        <begin position="324"/>
        <end position="339"/>
    </location>
</feature>
<dbReference type="GO" id="GO:2000028">
    <property type="term" value="P:regulation of photoperiodism, flowering"/>
    <property type="evidence" value="ECO:0007669"/>
    <property type="project" value="InterPro"/>
</dbReference>
<sequence length="428" mass="47287">MCHDYNIYRLADEGDRDTRRQKTMIILAHRQPQATIAVIYFLILRIQNPMRLEQLKVTDLLIAKHAKMKVVGVVRVTSIEISERDYASRVDLIAKVQRLIAEPPQLLVDENGYLAKSPKVSTIKKLPFEYVMKLTVNIPKHKNDIEKLNDDMEFSYENAVGKASLSTVQNGSQTTNCRPFGGTPLPPSDQNMGSWNFNAPPGYQWLIPVMSPSEGLVYKPYPASWFLSPAYGGCGPPGSMPVIGPNFANYGAPPSHYEGFTGVNPFNPPLLSSHGYFPPYGVQMANPSVSSSARFEPSNPTNQGSTNILVEETRPTVPKVDRLNNNNNKNNNNNDNNNNTASKDTEVQASTARSRSDRSKDRNALPRFPTSPPPAPAPATALEPVRVKAACPSRVIKVVPHNAWSATASVARIFKSIQEERKQQYGSG</sequence>
<keyword evidence="3" id="KW-1185">Reference proteome</keyword>
<feature type="region of interest" description="Disordered" evidence="1">
    <location>
        <begin position="167"/>
        <end position="192"/>
    </location>
</feature>
<dbReference type="Proteomes" id="UP001206925">
    <property type="component" value="Unassembled WGS sequence"/>
</dbReference>
<dbReference type="EMBL" id="JAMZMK010005989">
    <property type="protein sequence ID" value="KAI7751079.1"/>
    <property type="molecule type" value="Genomic_DNA"/>
</dbReference>
<dbReference type="PANTHER" id="PTHR34281">
    <property type="entry name" value="PROTEIN EARLY FLOWERING 3"/>
    <property type="match status" value="1"/>
</dbReference>
<name>A0AAD5CZZ5_AMBAR</name>
<protein>
    <submittedName>
        <fullName evidence="2">Uncharacterized protein</fullName>
    </submittedName>
</protein>